<accession>A0ABT1XAE5</accession>
<evidence type="ECO:0000256" key="1">
    <source>
        <dbReference type="SAM" id="MobiDB-lite"/>
    </source>
</evidence>
<name>A0ABT1XAE5_9PROT</name>
<feature type="compositionally biased region" description="Low complexity" evidence="1">
    <location>
        <begin position="583"/>
        <end position="596"/>
    </location>
</feature>
<sequence>MPEPLTYGPVSISVEVLTPQQAGDLLARRRTGARLNTSAVEMYRLAMVTGRWAFNGASIIVSRSGVLLDGVQRVAACVAADVPLTAVVARGLDDEVLPTIDQRRRRPFAAVLAARGVPHARAQAALTERLIRYDEGTLLAGPEAAPDWGRMEAALRANPGIQVAVSASLAMENSPLPEPVRSVILYMGRQVDWSLTMRLLEALRHPDRFDSSEPGAVLRAEIDRLPTDTASPAHRLGLLALSIKAMNAMLRYERPRRIVWAGGSDPTSEPFPRLEGYPGLATAAAEAVPASPAMPSHTLGVTLQVEVIDPAKAARHLEKGDSSSAPSRNDVDAIARDIATGRWKFNAQPICLLKTGRLLDGCRRLKAVVAAKAEVPVLVVRGLPEEARGTYDHYTHRKSAMRHPLGSFGDAALAAAMANLLWRREHRSSAVRAKKATPAEIQQILDRHPRLLVLRSFGRRMIDYGRASVMGYAAYVIERDDPTKAASFLRAIETGANLAEGHPVLALREQMQKLRRERAAQDEQFEALIEGWQRFKAYQFDASGTEQPLNPVRPDKAAPREVGSARRALPRPADAQPSPVGPSRPAATSPAAAQGSNLRQQGMLTAFSRFALRNKDIAVLSQEAAQLAADGCEVPFARIMRYETGTGTLLLCEKVGWQVEGSAQIYFPLDPRFPASQAFTGGRPAIYPRPPGEGRIALPPFLLEYGVRRSIDVLIPGSGPQFGVLGVDDTAGGSFAPGQISFLETLANILGLAIEAARKVSKR</sequence>
<dbReference type="EMBL" id="JANJOU010000029">
    <property type="protein sequence ID" value="MCR0985093.1"/>
    <property type="molecule type" value="Genomic_DNA"/>
</dbReference>
<dbReference type="SUPFAM" id="SSF55781">
    <property type="entry name" value="GAF domain-like"/>
    <property type="match status" value="1"/>
</dbReference>
<dbReference type="InterPro" id="IPR029016">
    <property type="entry name" value="GAF-like_dom_sf"/>
</dbReference>
<organism evidence="2 3">
    <name type="scientific">Roseomonas populi</name>
    <dbReference type="NCBI Taxonomy" id="3121582"/>
    <lineage>
        <taxon>Bacteria</taxon>
        <taxon>Pseudomonadati</taxon>
        <taxon>Pseudomonadota</taxon>
        <taxon>Alphaproteobacteria</taxon>
        <taxon>Acetobacterales</taxon>
        <taxon>Roseomonadaceae</taxon>
        <taxon>Roseomonas</taxon>
    </lineage>
</organism>
<comment type="caution">
    <text evidence="2">The sequence shown here is derived from an EMBL/GenBank/DDBJ whole genome shotgun (WGS) entry which is preliminary data.</text>
</comment>
<reference evidence="2 3" key="1">
    <citation type="submission" date="2022-06" db="EMBL/GenBank/DDBJ databases">
        <title>Roseomonas CN29.</title>
        <authorList>
            <person name="Cheng Y."/>
            <person name="He X."/>
        </authorList>
    </citation>
    <scope>NUCLEOTIDE SEQUENCE [LARGE SCALE GENOMIC DNA]</scope>
    <source>
        <strain evidence="2 3">CN29</strain>
    </source>
</reference>
<feature type="region of interest" description="Disordered" evidence="1">
    <location>
        <begin position="544"/>
        <end position="598"/>
    </location>
</feature>
<proteinExistence type="predicted"/>
<gene>
    <name evidence="2" type="ORF">NRP21_23870</name>
</gene>
<evidence type="ECO:0000313" key="3">
    <source>
        <dbReference type="Proteomes" id="UP001524642"/>
    </source>
</evidence>
<dbReference type="Gene3D" id="3.30.450.40">
    <property type="match status" value="1"/>
</dbReference>
<evidence type="ECO:0000313" key="2">
    <source>
        <dbReference type="EMBL" id="MCR0985093.1"/>
    </source>
</evidence>
<protein>
    <submittedName>
        <fullName evidence="2">Uncharacterized protein</fullName>
    </submittedName>
</protein>
<dbReference type="Proteomes" id="UP001524642">
    <property type="component" value="Unassembled WGS sequence"/>
</dbReference>
<keyword evidence="3" id="KW-1185">Reference proteome</keyword>
<dbReference type="RefSeq" id="WP_257718746.1">
    <property type="nucleotide sequence ID" value="NZ_JANJOU010000029.1"/>
</dbReference>